<evidence type="ECO:0000313" key="2">
    <source>
        <dbReference type="Proteomes" id="UP001066276"/>
    </source>
</evidence>
<protein>
    <submittedName>
        <fullName evidence="1">Uncharacterized protein</fullName>
    </submittedName>
</protein>
<name>A0AAV7TS31_PLEWA</name>
<gene>
    <name evidence="1" type="ORF">NDU88_004300</name>
</gene>
<dbReference type="AlphaFoldDB" id="A0AAV7TS31"/>
<keyword evidence="2" id="KW-1185">Reference proteome</keyword>
<dbReference type="EMBL" id="JANPWB010000006">
    <property type="protein sequence ID" value="KAJ1179061.1"/>
    <property type="molecule type" value="Genomic_DNA"/>
</dbReference>
<evidence type="ECO:0000313" key="1">
    <source>
        <dbReference type="EMBL" id="KAJ1179061.1"/>
    </source>
</evidence>
<sequence>MVSGSAAWVARKRGLGAHRSVQTALWREEWLLVGEGRSFLVRRQVSGGRGRNKKERALLEQRAASGQYNKPNCRAKAWLSLRRPF</sequence>
<comment type="caution">
    <text evidence="1">The sequence shown here is derived from an EMBL/GenBank/DDBJ whole genome shotgun (WGS) entry which is preliminary data.</text>
</comment>
<organism evidence="1 2">
    <name type="scientific">Pleurodeles waltl</name>
    <name type="common">Iberian ribbed newt</name>
    <dbReference type="NCBI Taxonomy" id="8319"/>
    <lineage>
        <taxon>Eukaryota</taxon>
        <taxon>Metazoa</taxon>
        <taxon>Chordata</taxon>
        <taxon>Craniata</taxon>
        <taxon>Vertebrata</taxon>
        <taxon>Euteleostomi</taxon>
        <taxon>Amphibia</taxon>
        <taxon>Batrachia</taxon>
        <taxon>Caudata</taxon>
        <taxon>Salamandroidea</taxon>
        <taxon>Salamandridae</taxon>
        <taxon>Pleurodelinae</taxon>
        <taxon>Pleurodeles</taxon>
    </lineage>
</organism>
<reference evidence="1" key="1">
    <citation type="journal article" date="2022" name="bioRxiv">
        <title>Sequencing and chromosome-scale assembly of the giantPleurodeles waltlgenome.</title>
        <authorList>
            <person name="Brown T."/>
            <person name="Elewa A."/>
            <person name="Iarovenko S."/>
            <person name="Subramanian E."/>
            <person name="Araus A.J."/>
            <person name="Petzold A."/>
            <person name="Susuki M."/>
            <person name="Suzuki K.-i.T."/>
            <person name="Hayashi T."/>
            <person name="Toyoda A."/>
            <person name="Oliveira C."/>
            <person name="Osipova E."/>
            <person name="Leigh N.D."/>
            <person name="Simon A."/>
            <person name="Yun M.H."/>
        </authorList>
    </citation>
    <scope>NUCLEOTIDE SEQUENCE</scope>
    <source>
        <strain evidence="1">20211129_DDA</strain>
        <tissue evidence="1">Liver</tissue>
    </source>
</reference>
<proteinExistence type="predicted"/>
<dbReference type="Proteomes" id="UP001066276">
    <property type="component" value="Chromosome 3_2"/>
</dbReference>
<accession>A0AAV7TS31</accession>